<accession>A0ABR2IIS7</accession>
<dbReference type="EMBL" id="JAPCWZ010000005">
    <property type="protein sequence ID" value="KAK8863229.1"/>
    <property type="molecule type" value="Genomic_DNA"/>
</dbReference>
<evidence type="ECO:0000313" key="2">
    <source>
        <dbReference type="EMBL" id="KAK8863229.1"/>
    </source>
</evidence>
<keyword evidence="3" id="KW-1185">Reference proteome</keyword>
<dbReference type="PANTHER" id="PTHR43040">
    <property type="entry name" value="RIBONUCLEASE D"/>
    <property type="match status" value="1"/>
</dbReference>
<dbReference type="InterPro" id="IPR012337">
    <property type="entry name" value="RNaseH-like_sf"/>
</dbReference>
<evidence type="ECO:0000313" key="3">
    <source>
        <dbReference type="Proteomes" id="UP001390339"/>
    </source>
</evidence>
<organism evidence="2 3">
    <name type="scientific">Apiospora arundinis</name>
    <dbReference type="NCBI Taxonomy" id="335852"/>
    <lineage>
        <taxon>Eukaryota</taxon>
        <taxon>Fungi</taxon>
        <taxon>Dikarya</taxon>
        <taxon>Ascomycota</taxon>
        <taxon>Pezizomycotina</taxon>
        <taxon>Sordariomycetes</taxon>
        <taxon>Xylariomycetidae</taxon>
        <taxon>Amphisphaeriales</taxon>
        <taxon>Apiosporaceae</taxon>
        <taxon>Apiospora</taxon>
    </lineage>
</organism>
<gene>
    <name evidence="2" type="ORF">PGQ11_009464</name>
</gene>
<comment type="caution">
    <text evidence="2">The sequence shown here is derived from an EMBL/GenBank/DDBJ whole genome shotgun (WGS) entry which is preliminary data.</text>
</comment>
<dbReference type="SUPFAM" id="SSF53098">
    <property type="entry name" value="Ribonuclease H-like"/>
    <property type="match status" value="1"/>
</dbReference>
<reference evidence="2 3" key="1">
    <citation type="journal article" date="2024" name="IMA Fungus">
        <title>Apiospora arundinis, a panoply of carbohydrate-active enzymes and secondary metabolites.</title>
        <authorList>
            <person name="Sorensen T."/>
            <person name="Petersen C."/>
            <person name="Muurmann A.T."/>
            <person name="Christiansen J.V."/>
            <person name="Brundto M.L."/>
            <person name="Overgaard C.K."/>
            <person name="Boysen A.T."/>
            <person name="Wollenberg R.D."/>
            <person name="Larsen T.O."/>
            <person name="Sorensen J.L."/>
            <person name="Nielsen K.L."/>
            <person name="Sondergaard T.E."/>
        </authorList>
    </citation>
    <scope>NUCLEOTIDE SEQUENCE [LARGE SCALE GENOMIC DNA]</scope>
    <source>
        <strain evidence="2 3">AAU 773</strain>
    </source>
</reference>
<proteinExistence type="predicted"/>
<keyword evidence="2" id="KW-0378">Hydrolase</keyword>
<dbReference type="InterPro" id="IPR002562">
    <property type="entry name" value="3'-5'_exonuclease_dom"/>
</dbReference>
<dbReference type="InterPro" id="IPR036397">
    <property type="entry name" value="RNaseH_sf"/>
</dbReference>
<dbReference type="Pfam" id="PF01612">
    <property type="entry name" value="DNA_pol_A_exo1"/>
    <property type="match status" value="1"/>
</dbReference>
<keyword evidence="2" id="KW-0540">Nuclease</keyword>
<dbReference type="PANTHER" id="PTHR43040:SF1">
    <property type="entry name" value="RIBONUCLEASE D"/>
    <property type="match status" value="1"/>
</dbReference>
<evidence type="ECO:0000259" key="1">
    <source>
        <dbReference type="SMART" id="SM00474"/>
    </source>
</evidence>
<feature type="domain" description="3'-5' exonuclease" evidence="1">
    <location>
        <begin position="85"/>
        <end position="287"/>
    </location>
</feature>
<dbReference type="SMART" id="SM00474">
    <property type="entry name" value="35EXOc"/>
    <property type="match status" value="1"/>
</dbReference>
<protein>
    <submittedName>
        <fullName evidence="2">3'-5' exonuclease</fullName>
    </submittedName>
</protein>
<dbReference type="Proteomes" id="UP001390339">
    <property type="component" value="Unassembled WGS sequence"/>
</dbReference>
<name>A0ABR2IIS7_9PEZI</name>
<keyword evidence="2" id="KW-0269">Exonuclease</keyword>
<dbReference type="GO" id="GO:0004527">
    <property type="term" value="F:exonuclease activity"/>
    <property type="evidence" value="ECO:0007669"/>
    <property type="project" value="UniProtKB-KW"/>
</dbReference>
<sequence>MNVVGRPLSRARSSALRMLSIAARKHAVPYPKFASTDAVATRNAPVVAALQNSNTAIGEPGGPIIAALPALSPIQLPGMARAIEAFFVDTPAGVSEAADCLWAETRDSCLYVDLEGTKLSRNGSLSLLTIYSPLARRAFVLDVFTLKSVAFDQTGSRECSIRTILESNRYKKAFFDVRNDSDALFYHFGINLNNVEDIQLMENATRRDGRRHLLAGLSGCMPQALSPAEKIEWVKSKAAGKALFNPKSGGASEVFDVRPLSPEMISYCVGDVYYLPRLREKHWHKLSKGWRRRVIKESKARVLESQQTDYEPHSKDKVKSPWHTDPVDRAGYWPRYLGKSF</sequence>
<dbReference type="Gene3D" id="3.30.420.10">
    <property type="entry name" value="Ribonuclease H-like superfamily/Ribonuclease H"/>
    <property type="match status" value="1"/>
</dbReference>